<feature type="region of interest" description="Disordered" evidence="16">
    <location>
        <begin position="514"/>
        <end position="573"/>
    </location>
</feature>
<dbReference type="VEuPathDB" id="FungiDB:CCM_02517"/>
<evidence type="ECO:0000256" key="8">
    <source>
        <dbReference type="ARBA" id="ARBA00022777"/>
    </source>
</evidence>
<comment type="subcellular location">
    <subcellularLocation>
        <location evidence="1">Preautophagosomal structure membrane</location>
        <topology evidence="1">Peripheral membrane protein</topology>
    </subcellularLocation>
</comment>
<dbReference type="InterPro" id="IPR045269">
    <property type="entry name" value="Atg1-like"/>
</dbReference>
<feature type="compositionally biased region" description="Polar residues" evidence="16">
    <location>
        <begin position="514"/>
        <end position="531"/>
    </location>
</feature>
<proteinExistence type="inferred from homology"/>
<evidence type="ECO:0000256" key="10">
    <source>
        <dbReference type="ARBA" id="ARBA00022927"/>
    </source>
</evidence>
<dbReference type="GO" id="GO:0005829">
    <property type="term" value="C:cytosol"/>
    <property type="evidence" value="ECO:0007669"/>
    <property type="project" value="TreeGrafter"/>
</dbReference>
<dbReference type="SUPFAM" id="SSF49879">
    <property type="entry name" value="SMAD/FHA domain"/>
    <property type="match status" value="1"/>
</dbReference>
<dbReference type="GO" id="GO:0004674">
    <property type="term" value="F:protein serine/threonine kinase activity"/>
    <property type="evidence" value="ECO:0007669"/>
    <property type="project" value="UniProtKB-KW"/>
</dbReference>
<accession>G3JA76</accession>
<feature type="compositionally biased region" description="Basic and acidic residues" evidence="16">
    <location>
        <begin position="537"/>
        <end position="552"/>
    </location>
</feature>
<protein>
    <recommendedName>
        <fullName evidence="3">non-specific serine/threonine protein kinase</fullName>
        <ecNumber evidence="3">2.7.11.1</ecNumber>
    </recommendedName>
    <alternativeName>
        <fullName evidence="12">Autophagy-related protein 1</fullName>
    </alternativeName>
</protein>
<evidence type="ECO:0000256" key="4">
    <source>
        <dbReference type="ARBA" id="ARBA00022448"/>
    </source>
</evidence>
<dbReference type="EMBL" id="JH126400">
    <property type="protein sequence ID" value="EGX94246.1"/>
    <property type="molecule type" value="Genomic_DNA"/>
</dbReference>
<dbReference type="Pfam" id="PF00069">
    <property type="entry name" value="Pkinase"/>
    <property type="match status" value="1"/>
</dbReference>
<dbReference type="CDD" id="cd00180">
    <property type="entry name" value="PKc"/>
    <property type="match status" value="1"/>
</dbReference>
<keyword evidence="9 15" id="KW-0067">ATP-binding</keyword>
<dbReference type="OrthoDB" id="10252171at2759"/>
<dbReference type="GO" id="GO:0005524">
    <property type="term" value="F:ATP binding"/>
    <property type="evidence" value="ECO:0007669"/>
    <property type="project" value="UniProtKB-UniRule"/>
</dbReference>
<dbReference type="EC" id="2.7.11.1" evidence="3"/>
<dbReference type="PANTHER" id="PTHR24348">
    <property type="entry name" value="SERINE/THREONINE-PROTEIN KINASE UNC-51-RELATED"/>
    <property type="match status" value="1"/>
</dbReference>
<evidence type="ECO:0000259" key="17">
    <source>
        <dbReference type="PROSITE" id="PS50006"/>
    </source>
</evidence>
<dbReference type="PROSITE" id="PS00107">
    <property type="entry name" value="PROTEIN_KINASE_ATP"/>
    <property type="match status" value="1"/>
</dbReference>
<dbReference type="GO" id="GO:0015031">
    <property type="term" value="P:protein transport"/>
    <property type="evidence" value="ECO:0007669"/>
    <property type="project" value="UniProtKB-KW"/>
</dbReference>
<dbReference type="CDD" id="cd00060">
    <property type="entry name" value="FHA"/>
    <property type="match status" value="1"/>
</dbReference>
<evidence type="ECO:0000256" key="14">
    <source>
        <dbReference type="ARBA" id="ARBA00048679"/>
    </source>
</evidence>
<keyword evidence="7 15" id="KW-0547">Nucleotide-binding</keyword>
<dbReference type="STRING" id="983644.G3JA76"/>
<sequence>MDETIAYDPNAYDPNVVAYILAAPGAAYGDSKRAVEENRTFATSKLLGNHIIPPHIESASGPVGANNKTSDTEDVGYTTSDPDDDSQHNHGKPWETGYTIRFDEPTKTNEGFVFGTDYKNVDFALPWRSLASRKHFALTFDAENHLIVRDLESTNGTRLIYGDPNATDAKDVDEVKAKQMEWSARGPSMTNGFHPIIDIREKLRFQIVVPNHIRDAEYFRKVAEYCQGAHCEDIGGRRSCPSLKNDLSGEKKIGEGSFGVVYYAWDVKTRDVVAIKQPRQGKVVDLKAWDREASVMSGLKHPNIVELLQYIPRPPQLLFEYAPGQSLSTYITQSTSLHNKQIAVQLMDGLRFLHNRDDPIVHRDIKPGNVLVQEWNETKVHVKLGDFGFAKEEDQMANSRVGTPAYWAPEVTGEKKGPKYDCQVDIWSLGALLLTMECKGLPSKKVREFAKIESTAMPQWAYLLICFGKYYGQSVDNNTPVLDFALRYMLKLDPEDRLRAEDCFRAVKELLGQSTDSGTVPSPGQRASSDGGTLREASVHGDGEAFSRDPGHKSRASGKVVTPTPDPSPGNDCCRAAAGAFPVQNMSTKSKDDAGAIASPPRRHVSLAGEIENIPDSLGATLRMAMLNDLAKANADVCNGRVERLREVTGSKRERPKNKTTASDECQQRGQNEVVHSTTKRNRLK</sequence>
<evidence type="ECO:0000313" key="19">
    <source>
        <dbReference type="EMBL" id="EGX94246.1"/>
    </source>
</evidence>
<evidence type="ECO:0000256" key="1">
    <source>
        <dbReference type="ARBA" id="ARBA00004623"/>
    </source>
</evidence>
<dbReference type="GO" id="GO:0000045">
    <property type="term" value="P:autophagosome assembly"/>
    <property type="evidence" value="ECO:0007669"/>
    <property type="project" value="TreeGrafter"/>
</dbReference>
<dbReference type="PANTHER" id="PTHR24348:SF22">
    <property type="entry name" value="NON-SPECIFIC SERINE_THREONINE PROTEIN KINASE"/>
    <property type="match status" value="1"/>
</dbReference>
<keyword evidence="10" id="KW-0653">Protein transport</keyword>
<dbReference type="InterPro" id="IPR017441">
    <property type="entry name" value="Protein_kinase_ATP_BS"/>
</dbReference>
<name>G3JA76_CORMM</name>
<feature type="region of interest" description="Disordered" evidence="16">
    <location>
        <begin position="647"/>
        <end position="685"/>
    </location>
</feature>
<dbReference type="SUPFAM" id="SSF56112">
    <property type="entry name" value="Protein kinase-like (PK-like)"/>
    <property type="match status" value="1"/>
</dbReference>
<dbReference type="InterPro" id="IPR008271">
    <property type="entry name" value="Ser/Thr_kinase_AS"/>
</dbReference>
<evidence type="ECO:0000313" key="20">
    <source>
        <dbReference type="Proteomes" id="UP000001610"/>
    </source>
</evidence>
<evidence type="ECO:0000256" key="11">
    <source>
        <dbReference type="ARBA" id="ARBA00023006"/>
    </source>
</evidence>
<keyword evidence="4" id="KW-0813">Transport</keyword>
<dbReference type="InterPro" id="IPR008984">
    <property type="entry name" value="SMAD_FHA_dom_sf"/>
</dbReference>
<keyword evidence="11" id="KW-0072">Autophagy</keyword>
<dbReference type="GO" id="GO:0010506">
    <property type="term" value="P:regulation of autophagy"/>
    <property type="evidence" value="ECO:0007669"/>
    <property type="project" value="InterPro"/>
</dbReference>
<dbReference type="PROSITE" id="PS50011">
    <property type="entry name" value="PROTEIN_KINASE_DOM"/>
    <property type="match status" value="1"/>
</dbReference>
<dbReference type="GeneID" id="18164544"/>
<dbReference type="GO" id="GO:0034045">
    <property type="term" value="C:phagophore assembly site membrane"/>
    <property type="evidence" value="ECO:0007669"/>
    <property type="project" value="UniProtKB-SubCell"/>
</dbReference>
<dbReference type="InterPro" id="IPR011009">
    <property type="entry name" value="Kinase-like_dom_sf"/>
</dbReference>
<keyword evidence="6" id="KW-0808">Transferase</keyword>
<dbReference type="InParanoid" id="G3JA76"/>
<dbReference type="PROSITE" id="PS50006">
    <property type="entry name" value="FHA_DOMAIN"/>
    <property type="match status" value="1"/>
</dbReference>
<comment type="similarity">
    <text evidence="2">Belongs to the protein kinase superfamily. CAMK Ser/Thr protein kinase family. CHEK2 subfamily.</text>
</comment>
<dbReference type="Gene3D" id="3.30.200.20">
    <property type="entry name" value="Phosphorylase Kinase, domain 1"/>
    <property type="match status" value="1"/>
</dbReference>
<dbReference type="eggNOG" id="KOG0578">
    <property type="taxonomic scope" value="Eukaryota"/>
</dbReference>
<dbReference type="KEGG" id="cmt:CCM_02517"/>
<feature type="binding site" evidence="15">
    <location>
        <position position="276"/>
    </location>
    <ligand>
        <name>ATP</name>
        <dbReference type="ChEBI" id="CHEBI:30616"/>
    </ligand>
</feature>
<comment type="catalytic activity">
    <reaction evidence="14">
        <text>L-seryl-[protein] + ATP = O-phospho-L-seryl-[protein] + ADP + H(+)</text>
        <dbReference type="Rhea" id="RHEA:17989"/>
        <dbReference type="Rhea" id="RHEA-COMP:9863"/>
        <dbReference type="Rhea" id="RHEA-COMP:11604"/>
        <dbReference type="ChEBI" id="CHEBI:15378"/>
        <dbReference type="ChEBI" id="CHEBI:29999"/>
        <dbReference type="ChEBI" id="CHEBI:30616"/>
        <dbReference type="ChEBI" id="CHEBI:83421"/>
        <dbReference type="ChEBI" id="CHEBI:456216"/>
        <dbReference type="EC" id="2.7.11.1"/>
    </reaction>
</comment>
<keyword evidence="20" id="KW-1185">Reference proteome</keyword>
<dbReference type="Proteomes" id="UP000001610">
    <property type="component" value="Unassembled WGS sequence"/>
</dbReference>
<keyword evidence="5" id="KW-0723">Serine/threonine-protein kinase</keyword>
<evidence type="ECO:0000256" key="7">
    <source>
        <dbReference type="ARBA" id="ARBA00022741"/>
    </source>
</evidence>
<dbReference type="RefSeq" id="XP_006667732.1">
    <property type="nucleotide sequence ID" value="XM_006667669.1"/>
</dbReference>
<feature type="compositionally biased region" description="Polar residues" evidence="16">
    <location>
        <begin position="659"/>
        <end position="677"/>
    </location>
</feature>
<evidence type="ECO:0000259" key="18">
    <source>
        <dbReference type="PROSITE" id="PS50011"/>
    </source>
</evidence>
<evidence type="ECO:0000256" key="6">
    <source>
        <dbReference type="ARBA" id="ARBA00022679"/>
    </source>
</evidence>
<feature type="domain" description="FHA" evidence="17">
    <location>
        <begin position="112"/>
        <end position="159"/>
    </location>
</feature>
<evidence type="ECO:0000256" key="15">
    <source>
        <dbReference type="PROSITE-ProRule" id="PRU10141"/>
    </source>
</evidence>
<evidence type="ECO:0000256" key="9">
    <source>
        <dbReference type="ARBA" id="ARBA00022840"/>
    </source>
</evidence>
<feature type="domain" description="Protein kinase" evidence="18">
    <location>
        <begin position="247"/>
        <end position="511"/>
    </location>
</feature>
<dbReference type="Pfam" id="PF00498">
    <property type="entry name" value="FHA"/>
    <property type="match status" value="1"/>
</dbReference>
<evidence type="ECO:0000256" key="3">
    <source>
        <dbReference type="ARBA" id="ARBA00012513"/>
    </source>
</evidence>
<dbReference type="AlphaFoldDB" id="G3JA76"/>
<evidence type="ECO:0000256" key="2">
    <source>
        <dbReference type="ARBA" id="ARBA00005575"/>
    </source>
</evidence>
<comment type="catalytic activity">
    <reaction evidence="13">
        <text>L-threonyl-[protein] + ATP = O-phospho-L-threonyl-[protein] + ADP + H(+)</text>
        <dbReference type="Rhea" id="RHEA:46608"/>
        <dbReference type="Rhea" id="RHEA-COMP:11060"/>
        <dbReference type="Rhea" id="RHEA-COMP:11605"/>
        <dbReference type="ChEBI" id="CHEBI:15378"/>
        <dbReference type="ChEBI" id="CHEBI:30013"/>
        <dbReference type="ChEBI" id="CHEBI:30616"/>
        <dbReference type="ChEBI" id="CHEBI:61977"/>
        <dbReference type="ChEBI" id="CHEBI:456216"/>
        <dbReference type="EC" id="2.7.11.1"/>
    </reaction>
</comment>
<dbReference type="HOGENOM" id="CLU_401703_0_0_1"/>
<dbReference type="GO" id="GO:0005776">
    <property type="term" value="C:autophagosome"/>
    <property type="evidence" value="ECO:0007669"/>
    <property type="project" value="TreeGrafter"/>
</dbReference>
<dbReference type="InterPro" id="IPR000253">
    <property type="entry name" value="FHA_dom"/>
</dbReference>
<gene>
    <name evidence="19" type="ORF">CCM_02517</name>
</gene>
<dbReference type="Gene3D" id="2.60.200.20">
    <property type="match status" value="1"/>
</dbReference>
<dbReference type="InterPro" id="IPR000719">
    <property type="entry name" value="Prot_kinase_dom"/>
</dbReference>
<keyword evidence="8 19" id="KW-0418">Kinase</keyword>
<evidence type="ECO:0000256" key="16">
    <source>
        <dbReference type="SAM" id="MobiDB-lite"/>
    </source>
</evidence>
<evidence type="ECO:0000256" key="12">
    <source>
        <dbReference type="ARBA" id="ARBA00030237"/>
    </source>
</evidence>
<organism evidence="19 20">
    <name type="scientific">Cordyceps militaris (strain CM01)</name>
    <name type="common">Caterpillar fungus</name>
    <dbReference type="NCBI Taxonomy" id="983644"/>
    <lineage>
        <taxon>Eukaryota</taxon>
        <taxon>Fungi</taxon>
        <taxon>Dikarya</taxon>
        <taxon>Ascomycota</taxon>
        <taxon>Pezizomycotina</taxon>
        <taxon>Sordariomycetes</taxon>
        <taxon>Hypocreomycetidae</taxon>
        <taxon>Hypocreales</taxon>
        <taxon>Cordycipitaceae</taxon>
        <taxon>Cordyceps</taxon>
    </lineage>
</organism>
<feature type="region of interest" description="Disordered" evidence="16">
    <location>
        <begin position="53"/>
        <end position="98"/>
    </location>
</feature>
<evidence type="ECO:0000256" key="5">
    <source>
        <dbReference type="ARBA" id="ARBA00022527"/>
    </source>
</evidence>
<reference evidence="19 20" key="1">
    <citation type="journal article" date="2011" name="Genome Biol.">
        <title>Genome sequence of the insect pathogenic fungus Cordyceps militaris, a valued traditional Chinese medicine.</title>
        <authorList>
            <person name="Zheng P."/>
            <person name="Xia Y."/>
            <person name="Xiao G."/>
            <person name="Xiong C."/>
            <person name="Hu X."/>
            <person name="Zhang S."/>
            <person name="Zheng H."/>
            <person name="Huang Y."/>
            <person name="Zhou Y."/>
            <person name="Wang S."/>
            <person name="Zhao G.P."/>
            <person name="Liu X."/>
            <person name="St Leger R.J."/>
            <person name="Wang C."/>
        </authorList>
    </citation>
    <scope>NUCLEOTIDE SEQUENCE [LARGE SCALE GENOMIC DNA]</scope>
    <source>
        <strain evidence="19 20">CM01</strain>
    </source>
</reference>
<evidence type="ECO:0000256" key="13">
    <source>
        <dbReference type="ARBA" id="ARBA00047899"/>
    </source>
</evidence>
<dbReference type="Gene3D" id="1.10.510.10">
    <property type="entry name" value="Transferase(Phosphotransferase) domain 1"/>
    <property type="match status" value="1"/>
</dbReference>
<dbReference type="PROSITE" id="PS00108">
    <property type="entry name" value="PROTEIN_KINASE_ST"/>
    <property type="match status" value="1"/>
</dbReference>
<dbReference type="SMART" id="SM00220">
    <property type="entry name" value="S_TKc"/>
    <property type="match status" value="1"/>
</dbReference>